<keyword evidence="6" id="KW-1185">Reference proteome</keyword>
<dbReference type="OrthoDB" id="9813569at2"/>
<dbReference type="PANTHER" id="PTHR43085">
    <property type="entry name" value="HEXOKINASE FAMILY MEMBER"/>
    <property type="match status" value="1"/>
</dbReference>
<organism evidence="5 6">
    <name type="scientific">Pedobacter westerhofensis</name>
    <dbReference type="NCBI Taxonomy" id="425512"/>
    <lineage>
        <taxon>Bacteria</taxon>
        <taxon>Pseudomonadati</taxon>
        <taxon>Bacteroidota</taxon>
        <taxon>Sphingobacteriia</taxon>
        <taxon>Sphingobacteriales</taxon>
        <taxon>Sphingobacteriaceae</taxon>
        <taxon>Pedobacter</taxon>
    </lineage>
</organism>
<dbReference type="Gene3D" id="3.40.1190.20">
    <property type="match status" value="1"/>
</dbReference>
<proteinExistence type="inferred from homology"/>
<evidence type="ECO:0000313" key="5">
    <source>
        <dbReference type="EMBL" id="SMO97512.1"/>
    </source>
</evidence>
<evidence type="ECO:0000256" key="2">
    <source>
        <dbReference type="ARBA" id="ARBA00022679"/>
    </source>
</evidence>
<keyword evidence="2" id="KW-0808">Transferase</keyword>
<gene>
    <name evidence="5" type="ORF">SAMN06265348_11476</name>
</gene>
<evidence type="ECO:0000313" key="6">
    <source>
        <dbReference type="Proteomes" id="UP000320300"/>
    </source>
</evidence>
<evidence type="ECO:0000256" key="1">
    <source>
        <dbReference type="ARBA" id="ARBA00010688"/>
    </source>
</evidence>
<dbReference type="PROSITE" id="PS00584">
    <property type="entry name" value="PFKB_KINASES_2"/>
    <property type="match status" value="1"/>
</dbReference>
<dbReference type="CDD" id="cd01167">
    <property type="entry name" value="bac_FRK"/>
    <property type="match status" value="1"/>
</dbReference>
<dbReference type="InterPro" id="IPR050306">
    <property type="entry name" value="PfkB_Carbo_kinase"/>
</dbReference>
<dbReference type="InterPro" id="IPR002173">
    <property type="entry name" value="Carboh/pur_kinase_PfkB_CS"/>
</dbReference>
<reference evidence="5 6" key="1">
    <citation type="submission" date="2017-05" db="EMBL/GenBank/DDBJ databases">
        <authorList>
            <person name="Varghese N."/>
            <person name="Submissions S."/>
        </authorList>
    </citation>
    <scope>NUCLEOTIDE SEQUENCE [LARGE SCALE GENOMIC DNA]</scope>
    <source>
        <strain evidence="5 6">DSM 19036</strain>
    </source>
</reference>
<name>A0A521FMX2_9SPHI</name>
<evidence type="ECO:0000256" key="3">
    <source>
        <dbReference type="ARBA" id="ARBA00022777"/>
    </source>
</evidence>
<dbReference type="InterPro" id="IPR029056">
    <property type="entry name" value="Ribokinase-like"/>
</dbReference>
<evidence type="ECO:0000259" key="4">
    <source>
        <dbReference type="Pfam" id="PF00294"/>
    </source>
</evidence>
<sequence length="304" mass="33031">MSKESIKPTIICFGEILWDNLPSGRTAGGAPMNVAYHLNRAGAESQLISRVGNDQAGTDLIEFSRQKGLPTVLLQTDPLYPTGEVIAKVMDNHEVVYDILPNAAWDFIALLPGLKELASSAEAFVFGSLAARNDESRQTLLQILESAKFKVLDINLRAPHYSPEVLELLLSKADLLKLNSDELALLTEWFFSSNAAEQESIRFLQQKFKIAEIIVTKGAAGASYYAEDTSYSGEAYAVTVADTVGAGDSFLAAFLYKKLSGCPIAETLDYALATGAFIASKPGACPPYTLSDLDHFISQHKQKE</sequence>
<accession>A0A521FMX2</accession>
<keyword evidence="3 5" id="KW-0418">Kinase</keyword>
<dbReference type="RefSeq" id="WP_142530723.1">
    <property type="nucleotide sequence ID" value="NZ_CBCSJO010000013.1"/>
</dbReference>
<dbReference type="EMBL" id="FXTN01000014">
    <property type="protein sequence ID" value="SMO97512.1"/>
    <property type="molecule type" value="Genomic_DNA"/>
</dbReference>
<dbReference type="Proteomes" id="UP000320300">
    <property type="component" value="Unassembled WGS sequence"/>
</dbReference>
<dbReference type="PANTHER" id="PTHR43085:SF57">
    <property type="entry name" value="CARBOHYDRATE KINASE PFKB DOMAIN-CONTAINING PROTEIN"/>
    <property type="match status" value="1"/>
</dbReference>
<dbReference type="InterPro" id="IPR011611">
    <property type="entry name" value="PfkB_dom"/>
</dbReference>
<feature type="domain" description="Carbohydrate kinase PfkB" evidence="4">
    <location>
        <begin position="25"/>
        <end position="287"/>
    </location>
</feature>
<protein>
    <submittedName>
        <fullName evidence="5">Fructokinase</fullName>
    </submittedName>
</protein>
<dbReference type="AlphaFoldDB" id="A0A521FMX2"/>
<dbReference type="GO" id="GO:0016301">
    <property type="term" value="F:kinase activity"/>
    <property type="evidence" value="ECO:0007669"/>
    <property type="project" value="UniProtKB-KW"/>
</dbReference>
<comment type="similarity">
    <text evidence="1">Belongs to the carbohydrate kinase PfkB family.</text>
</comment>
<dbReference type="Pfam" id="PF00294">
    <property type="entry name" value="PfkB"/>
    <property type="match status" value="1"/>
</dbReference>
<dbReference type="SUPFAM" id="SSF53613">
    <property type="entry name" value="Ribokinase-like"/>
    <property type="match status" value="1"/>
</dbReference>